<keyword evidence="3" id="KW-1185">Reference proteome</keyword>
<dbReference type="Proteomes" id="UP001597541">
    <property type="component" value="Unassembled WGS sequence"/>
</dbReference>
<dbReference type="EMBL" id="JBHUME010000007">
    <property type="protein sequence ID" value="MFD2612387.1"/>
    <property type="molecule type" value="Genomic_DNA"/>
</dbReference>
<evidence type="ECO:0000313" key="3">
    <source>
        <dbReference type="Proteomes" id="UP001597541"/>
    </source>
</evidence>
<gene>
    <name evidence="2" type="ORF">ACFSUF_08130</name>
</gene>
<proteinExistence type="predicted"/>
<organism evidence="2 3">
    <name type="scientific">Paenibacillus gansuensis</name>
    <dbReference type="NCBI Taxonomy" id="306542"/>
    <lineage>
        <taxon>Bacteria</taxon>
        <taxon>Bacillati</taxon>
        <taxon>Bacillota</taxon>
        <taxon>Bacilli</taxon>
        <taxon>Bacillales</taxon>
        <taxon>Paenibacillaceae</taxon>
        <taxon>Paenibacillus</taxon>
    </lineage>
</organism>
<accession>A0ABW5PE07</accession>
<sequence length="236" mass="27482">MQNIDRSEHNKMDRIRTSKKDGSAANRGEHRMMVRSLSSYKDIISLGSSCQTAYQLRRLQLRTFAGPVDWNITQSAAGLIRLLEQRFQHFMDPGQVQMIGRAQLHYVIRDTAYQVDSYHDFPFTVPDHLWNQNYGQYKAKVDRRVQRFLHTLQSSSSLLLVRTATTKEQGEAIQKALHPMIKTANYLLLLVNDHEDQGRQDVIYNRWGNQHLHEAILPKGADWRGEDRAWTQLFFG</sequence>
<feature type="region of interest" description="Disordered" evidence="1">
    <location>
        <begin position="1"/>
        <end position="28"/>
    </location>
</feature>
<comment type="caution">
    <text evidence="2">The sequence shown here is derived from an EMBL/GenBank/DDBJ whole genome shotgun (WGS) entry which is preliminary data.</text>
</comment>
<protein>
    <submittedName>
        <fullName evidence="2">DUF1796 family putative cysteine peptidase</fullName>
    </submittedName>
</protein>
<evidence type="ECO:0000313" key="2">
    <source>
        <dbReference type="EMBL" id="MFD2612387.1"/>
    </source>
</evidence>
<name>A0ABW5PE07_9BACL</name>
<dbReference type="RefSeq" id="WP_377601912.1">
    <property type="nucleotide sequence ID" value="NZ_JBHUME010000007.1"/>
</dbReference>
<reference evidence="3" key="1">
    <citation type="journal article" date="2019" name="Int. J. Syst. Evol. Microbiol.">
        <title>The Global Catalogue of Microorganisms (GCM) 10K type strain sequencing project: providing services to taxonomists for standard genome sequencing and annotation.</title>
        <authorList>
            <consortium name="The Broad Institute Genomics Platform"/>
            <consortium name="The Broad Institute Genome Sequencing Center for Infectious Disease"/>
            <person name="Wu L."/>
            <person name="Ma J."/>
        </authorList>
    </citation>
    <scope>NUCLEOTIDE SEQUENCE [LARGE SCALE GENOMIC DNA]</scope>
    <source>
        <strain evidence="3">KCTC 3950</strain>
    </source>
</reference>
<evidence type="ECO:0000256" key="1">
    <source>
        <dbReference type="SAM" id="MobiDB-lite"/>
    </source>
</evidence>
<dbReference type="InterPro" id="IPR014903">
    <property type="entry name" value="DUF1796"/>
</dbReference>
<dbReference type="Pfam" id="PF08795">
    <property type="entry name" value="DUF1796"/>
    <property type="match status" value="1"/>
</dbReference>